<evidence type="ECO:0000256" key="4">
    <source>
        <dbReference type="ARBA" id="ARBA00022833"/>
    </source>
</evidence>
<keyword evidence="13" id="KW-1185">Reference proteome</keyword>
<dbReference type="Gene3D" id="3.30.50.10">
    <property type="entry name" value="Erythroid Transcription Factor GATA-1, subunit A"/>
    <property type="match status" value="2"/>
</dbReference>
<evidence type="ECO:0000256" key="1">
    <source>
        <dbReference type="ARBA" id="ARBA00004123"/>
    </source>
</evidence>
<organism evidence="12 13">
    <name type="scientific">Rhynocoris fuscipes</name>
    <dbReference type="NCBI Taxonomy" id="488301"/>
    <lineage>
        <taxon>Eukaryota</taxon>
        <taxon>Metazoa</taxon>
        <taxon>Ecdysozoa</taxon>
        <taxon>Arthropoda</taxon>
        <taxon>Hexapoda</taxon>
        <taxon>Insecta</taxon>
        <taxon>Pterygota</taxon>
        <taxon>Neoptera</taxon>
        <taxon>Paraneoptera</taxon>
        <taxon>Hemiptera</taxon>
        <taxon>Heteroptera</taxon>
        <taxon>Panheteroptera</taxon>
        <taxon>Cimicomorpha</taxon>
        <taxon>Reduviidae</taxon>
        <taxon>Harpactorinae</taxon>
        <taxon>Harpactorini</taxon>
        <taxon>Rhynocoris</taxon>
    </lineage>
</organism>
<dbReference type="InterPro" id="IPR039355">
    <property type="entry name" value="Transcription_factor_GATA"/>
</dbReference>
<keyword evidence="2" id="KW-0479">Metal-binding</keyword>
<dbReference type="GO" id="GO:0008270">
    <property type="term" value="F:zinc ion binding"/>
    <property type="evidence" value="ECO:0007669"/>
    <property type="project" value="UniProtKB-KW"/>
</dbReference>
<feature type="compositionally biased region" description="Polar residues" evidence="10">
    <location>
        <begin position="39"/>
        <end position="56"/>
    </location>
</feature>
<dbReference type="CDD" id="cd00202">
    <property type="entry name" value="ZnF_GATA"/>
    <property type="match status" value="2"/>
</dbReference>
<comment type="subcellular location">
    <subcellularLocation>
        <location evidence="1">Nucleus</location>
    </subcellularLocation>
</comment>
<dbReference type="GO" id="GO:0000122">
    <property type="term" value="P:negative regulation of transcription by RNA polymerase II"/>
    <property type="evidence" value="ECO:0007669"/>
    <property type="project" value="TreeGrafter"/>
</dbReference>
<protein>
    <recommendedName>
        <fullName evidence="11">GATA-type domain-containing protein</fullName>
    </recommendedName>
</protein>
<dbReference type="Proteomes" id="UP001461498">
    <property type="component" value="Unassembled WGS sequence"/>
</dbReference>
<feature type="region of interest" description="Disordered" evidence="10">
    <location>
        <begin position="1"/>
        <end position="88"/>
    </location>
</feature>
<evidence type="ECO:0000259" key="11">
    <source>
        <dbReference type="PROSITE" id="PS50114"/>
    </source>
</evidence>
<feature type="region of interest" description="Disordered" evidence="10">
    <location>
        <begin position="435"/>
        <end position="472"/>
    </location>
</feature>
<evidence type="ECO:0000256" key="8">
    <source>
        <dbReference type="ARBA" id="ARBA00023242"/>
    </source>
</evidence>
<feature type="compositionally biased region" description="Low complexity" evidence="10">
    <location>
        <begin position="61"/>
        <end position="70"/>
    </location>
</feature>
<dbReference type="SMART" id="SM00401">
    <property type="entry name" value="ZnF_GATA"/>
    <property type="match status" value="2"/>
</dbReference>
<keyword evidence="7" id="KW-0804">Transcription</keyword>
<feature type="domain" description="GATA-type" evidence="11">
    <location>
        <begin position="333"/>
        <end position="390"/>
    </location>
</feature>
<dbReference type="AlphaFoldDB" id="A0AAW1CYR3"/>
<dbReference type="PANTHER" id="PTHR10071">
    <property type="entry name" value="TRANSCRIPTION FACTOR GATA FAMILY MEMBER"/>
    <property type="match status" value="1"/>
</dbReference>
<reference evidence="12 13" key="1">
    <citation type="submission" date="2022-12" db="EMBL/GenBank/DDBJ databases">
        <title>Chromosome-level genome assembly of true bugs.</title>
        <authorList>
            <person name="Ma L."/>
            <person name="Li H."/>
        </authorList>
    </citation>
    <scope>NUCLEOTIDE SEQUENCE [LARGE SCALE GENOMIC DNA]</scope>
    <source>
        <strain evidence="12">Lab_2022b</strain>
    </source>
</reference>
<keyword evidence="8" id="KW-0539">Nucleus</keyword>
<evidence type="ECO:0000313" key="13">
    <source>
        <dbReference type="Proteomes" id="UP001461498"/>
    </source>
</evidence>
<evidence type="ECO:0000256" key="3">
    <source>
        <dbReference type="ARBA" id="ARBA00022771"/>
    </source>
</evidence>
<feature type="compositionally biased region" description="Low complexity" evidence="10">
    <location>
        <begin position="8"/>
        <end position="38"/>
    </location>
</feature>
<evidence type="ECO:0000256" key="2">
    <source>
        <dbReference type="ARBA" id="ARBA00022723"/>
    </source>
</evidence>
<gene>
    <name evidence="12" type="ORF">O3M35_010124</name>
</gene>
<keyword evidence="5" id="KW-0805">Transcription regulation</keyword>
<dbReference type="SUPFAM" id="SSF57716">
    <property type="entry name" value="Glucocorticoid receptor-like (DNA-binding domain)"/>
    <property type="match status" value="2"/>
</dbReference>
<keyword evidence="3 9" id="KW-0863">Zinc-finger</keyword>
<dbReference type="PROSITE" id="PS50114">
    <property type="entry name" value="GATA_ZN_FINGER_2"/>
    <property type="match status" value="2"/>
</dbReference>
<name>A0AAW1CYR3_9HEMI</name>
<evidence type="ECO:0000256" key="6">
    <source>
        <dbReference type="ARBA" id="ARBA00023125"/>
    </source>
</evidence>
<dbReference type="InterPro" id="IPR013088">
    <property type="entry name" value="Znf_NHR/GATA"/>
</dbReference>
<evidence type="ECO:0000256" key="5">
    <source>
        <dbReference type="ARBA" id="ARBA00023015"/>
    </source>
</evidence>
<dbReference type="PRINTS" id="PR00619">
    <property type="entry name" value="GATAZNFINGER"/>
</dbReference>
<dbReference type="GO" id="GO:0000981">
    <property type="term" value="F:DNA-binding transcription factor activity, RNA polymerase II-specific"/>
    <property type="evidence" value="ECO:0007669"/>
    <property type="project" value="TreeGrafter"/>
</dbReference>
<keyword evidence="4" id="KW-0862">Zinc</keyword>
<dbReference type="InterPro" id="IPR000679">
    <property type="entry name" value="Znf_GATA"/>
</dbReference>
<proteinExistence type="predicted"/>
<dbReference type="GO" id="GO:0045165">
    <property type="term" value="P:cell fate commitment"/>
    <property type="evidence" value="ECO:0007669"/>
    <property type="project" value="TreeGrafter"/>
</dbReference>
<dbReference type="GO" id="GO:0005634">
    <property type="term" value="C:nucleus"/>
    <property type="evidence" value="ECO:0007669"/>
    <property type="project" value="UniProtKB-SubCell"/>
</dbReference>
<dbReference type="GO" id="GO:0000978">
    <property type="term" value="F:RNA polymerase II cis-regulatory region sequence-specific DNA binding"/>
    <property type="evidence" value="ECO:0007669"/>
    <property type="project" value="TreeGrafter"/>
</dbReference>
<dbReference type="GO" id="GO:0045944">
    <property type="term" value="P:positive regulation of transcription by RNA polymerase II"/>
    <property type="evidence" value="ECO:0007669"/>
    <property type="project" value="TreeGrafter"/>
</dbReference>
<evidence type="ECO:0000256" key="10">
    <source>
        <dbReference type="SAM" id="MobiDB-lite"/>
    </source>
</evidence>
<dbReference type="PANTHER" id="PTHR10071:SF281">
    <property type="entry name" value="BOX A-BINDING FACTOR-RELATED"/>
    <property type="match status" value="1"/>
</dbReference>
<dbReference type="FunFam" id="3.30.50.10:FF:000032">
    <property type="entry name" value="Transcription factor GATA-3"/>
    <property type="match status" value="1"/>
</dbReference>
<evidence type="ECO:0000256" key="9">
    <source>
        <dbReference type="PROSITE-ProRule" id="PRU00094"/>
    </source>
</evidence>
<dbReference type="PROSITE" id="PS00344">
    <property type="entry name" value="GATA_ZN_FINGER_1"/>
    <property type="match status" value="2"/>
</dbReference>
<sequence length="535" mass="59080">MEEEQRASSVGSQSDQQQQQRQVQQQQQQQNNEQTSPQERNMSDSTNGTVIRNQGNHGVRTITTAGTITTSPENHEPTPSPPEQHTYMEQPKSLVEYEYKISEMHHRSPMMDNEKILQEHYVEEQYGGHQLHGTVGRYSPSRYYSNPVHIKFERDDKTNGQEGSSSYVTLETVGYASAHQNAAAQGGGGGAGNATIYTQNEEYQVYPGIGAFKEEDDVCIKNDPSLGDGKLGGHYDGGHHVQQLAQHGSQYEHIANSAHSQVAIYSTDYQYMNKPQPYWGHDIVLTTGNGQPTVGQLSQGGPELQITSPYVLAPQNAQNTWALEETYDPGAISGEIKECVNCAANVTPLWRRDGTGHHLCNACGLYNRINGVNRPPVRTHHKKVPNMGNRRAGVSCANCHTTTTTLWRRNNTGEPVCNACGLYYKLHGVNRPLAMKKDGIQTRKRKPKNPQSNSPKQDEKMANSPPLYHLETKGGNIVDGDILLSGNDLAPSAVFFPASTFLNKPPSNSLPQLDSMPQSVIISAPNQENTSHRTE</sequence>
<accession>A0AAW1CYR3</accession>
<comment type="caution">
    <text evidence="12">The sequence shown here is derived from an EMBL/GenBank/DDBJ whole genome shotgun (WGS) entry which is preliminary data.</text>
</comment>
<dbReference type="EMBL" id="JAPXFL010000007">
    <property type="protein sequence ID" value="KAK9503596.1"/>
    <property type="molecule type" value="Genomic_DNA"/>
</dbReference>
<evidence type="ECO:0000256" key="7">
    <source>
        <dbReference type="ARBA" id="ARBA00023163"/>
    </source>
</evidence>
<dbReference type="Pfam" id="PF00320">
    <property type="entry name" value="GATA"/>
    <property type="match status" value="2"/>
</dbReference>
<keyword evidence="6" id="KW-0238">DNA-binding</keyword>
<evidence type="ECO:0000313" key="12">
    <source>
        <dbReference type="EMBL" id="KAK9503596.1"/>
    </source>
</evidence>
<feature type="domain" description="GATA-type" evidence="11">
    <location>
        <begin position="390"/>
        <end position="443"/>
    </location>
</feature>